<accession>A0A3N4HHX9</accession>
<evidence type="ECO:0000256" key="6">
    <source>
        <dbReference type="SAM" id="Coils"/>
    </source>
</evidence>
<comment type="similarity">
    <text evidence="2">Belongs to the SNU66/SART1 family.</text>
</comment>
<evidence type="ECO:0000256" key="1">
    <source>
        <dbReference type="ARBA" id="ARBA00004123"/>
    </source>
</evidence>
<feature type="compositionally biased region" description="Basic and acidic residues" evidence="7">
    <location>
        <begin position="414"/>
        <end position="425"/>
    </location>
</feature>
<dbReference type="GO" id="GO:0045292">
    <property type="term" value="P:mRNA cis splicing, via spliceosome"/>
    <property type="evidence" value="ECO:0007669"/>
    <property type="project" value="TreeGrafter"/>
</dbReference>
<evidence type="ECO:0000256" key="5">
    <source>
        <dbReference type="ARBA" id="ARBA00023242"/>
    </source>
</evidence>
<feature type="coiled-coil region" evidence="6">
    <location>
        <begin position="59"/>
        <end position="130"/>
    </location>
</feature>
<gene>
    <name evidence="8" type="ORF">BJ508DRAFT_231390</name>
</gene>
<keyword evidence="9" id="KW-1185">Reference proteome</keyword>
<feature type="compositionally biased region" description="Basic and acidic residues" evidence="7">
    <location>
        <begin position="444"/>
        <end position="463"/>
    </location>
</feature>
<dbReference type="STRING" id="1160509.A0A3N4HHX9"/>
<reference evidence="8 9" key="1">
    <citation type="journal article" date="2018" name="Nat. Ecol. Evol.">
        <title>Pezizomycetes genomes reveal the molecular basis of ectomycorrhizal truffle lifestyle.</title>
        <authorList>
            <person name="Murat C."/>
            <person name="Payen T."/>
            <person name="Noel B."/>
            <person name="Kuo A."/>
            <person name="Morin E."/>
            <person name="Chen J."/>
            <person name="Kohler A."/>
            <person name="Krizsan K."/>
            <person name="Balestrini R."/>
            <person name="Da Silva C."/>
            <person name="Montanini B."/>
            <person name="Hainaut M."/>
            <person name="Levati E."/>
            <person name="Barry K.W."/>
            <person name="Belfiori B."/>
            <person name="Cichocki N."/>
            <person name="Clum A."/>
            <person name="Dockter R.B."/>
            <person name="Fauchery L."/>
            <person name="Guy J."/>
            <person name="Iotti M."/>
            <person name="Le Tacon F."/>
            <person name="Lindquist E.A."/>
            <person name="Lipzen A."/>
            <person name="Malagnac F."/>
            <person name="Mello A."/>
            <person name="Molinier V."/>
            <person name="Miyauchi S."/>
            <person name="Poulain J."/>
            <person name="Riccioni C."/>
            <person name="Rubini A."/>
            <person name="Sitrit Y."/>
            <person name="Splivallo R."/>
            <person name="Traeger S."/>
            <person name="Wang M."/>
            <person name="Zifcakova L."/>
            <person name="Wipf D."/>
            <person name="Zambonelli A."/>
            <person name="Paolocci F."/>
            <person name="Nowrousian M."/>
            <person name="Ottonello S."/>
            <person name="Baldrian P."/>
            <person name="Spatafora J.W."/>
            <person name="Henrissat B."/>
            <person name="Nagy L.G."/>
            <person name="Aury J.M."/>
            <person name="Wincker P."/>
            <person name="Grigoriev I.V."/>
            <person name="Bonfante P."/>
            <person name="Martin F.M."/>
        </authorList>
    </citation>
    <scope>NUCLEOTIDE SEQUENCE [LARGE SCALE GENOMIC DNA]</scope>
    <source>
        <strain evidence="8 9">RN42</strain>
    </source>
</reference>
<proteinExistence type="inferred from homology"/>
<evidence type="ECO:0000256" key="7">
    <source>
        <dbReference type="SAM" id="MobiDB-lite"/>
    </source>
</evidence>
<keyword evidence="5" id="KW-0539">Nucleus</keyword>
<dbReference type="PANTHER" id="PTHR14152">
    <property type="entry name" value="SQUAMOUS CELL CARCINOMA ANTIGEN RECOGNISED BY CYTOTOXIC T LYMPHOCYTES"/>
    <property type="match status" value="1"/>
</dbReference>
<feature type="region of interest" description="Disordered" evidence="7">
    <location>
        <begin position="625"/>
        <end position="659"/>
    </location>
</feature>
<keyword evidence="3" id="KW-0507">mRNA processing</keyword>
<comment type="subcellular location">
    <subcellularLocation>
        <location evidence="1">Nucleus</location>
    </subcellularLocation>
</comment>
<sequence length="659" mass="74763">MAEESVLSIEETNKIRISLGLKPLKVEPEAAPGADAPLPDEDDHTVEAQERRAYENWKKMQAEEEKKAKRQKLKEELAKEKNAAKRFQVLEGKGLADEDDGEEDALNWVKKQKKRQKKLAQKMAEELAARDEALAQEYTPDQLKDLRVAHDLQDIVEGRDGAILTLKDATIDELEEEGDELEDISLAEQERRDERLSLKKKKPGYNVHEQEDEDGKKSILFQYDEEIDGKKKKKFNLGDVLSVEEREQQRKELGEAAKVKIVNLDIPKAEVLADYIDPSEVKIKKVKKKKSKSTRRKRDDDDEGLFPAPAPAPETETPDADSMQVDGAPIPVAPRVQKRTFQDVSLVDDDDLQTALAQQRRAAVKKRKVLKPADLARKIREETEGATPGAEEAGVEEEVGLVIDETSEFVSRLRAPEEPVKRERPSVTNMDMSPEPEEDTEMQDATKEDSPEPEVQKAVETENKGGITTTGLEEEATLNRGIGATLNMLKQRGLLDDTEESQKANALLRDREKFKLDNRLRQLELEKKAKAQREHDRKTGKYDRMTAREREEQARLENKHRDQQESRDLAARFKNYKPDVKLVYKDEFGRDLSQKEAFKHLSHQFHGKGSGKAKTEKRLKKIEDEKKQLATSSLTSTQGLSTSMAATAKKAKQAGVRLM</sequence>
<dbReference type="InterPro" id="IPR005011">
    <property type="entry name" value="SNU66/SART1"/>
</dbReference>
<feature type="compositionally biased region" description="Acidic residues" evidence="7">
    <location>
        <begin position="176"/>
        <end position="185"/>
    </location>
</feature>
<feature type="region of interest" description="Disordered" evidence="7">
    <location>
        <begin position="176"/>
        <end position="197"/>
    </location>
</feature>
<dbReference type="AlphaFoldDB" id="A0A3N4HHX9"/>
<protein>
    <submittedName>
        <fullName evidence="8">SART-1 protein</fullName>
    </submittedName>
</protein>
<feature type="region of interest" description="Disordered" evidence="7">
    <location>
        <begin position="283"/>
        <end position="332"/>
    </location>
</feature>
<dbReference type="GO" id="GO:0000481">
    <property type="term" value="P:maturation of 5S rRNA"/>
    <property type="evidence" value="ECO:0007669"/>
    <property type="project" value="TreeGrafter"/>
</dbReference>
<dbReference type="Pfam" id="PF19252">
    <property type="entry name" value="HIND"/>
    <property type="match status" value="1"/>
</dbReference>
<dbReference type="OrthoDB" id="5583at2759"/>
<evidence type="ECO:0000313" key="8">
    <source>
        <dbReference type="EMBL" id="RPA73027.1"/>
    </source>
</evidence>
<dbReference type="Proteomes" id="UP000275078">
    <property type="component" value="Unassembled WGS sequence"/>
</dbReference>
<evidence type="ECO:0000256" key="2">
    <source>
        <dbReference type="ARBA" id="ARBA00006076"/>
    </source>
</evidence>
<dbReference type="InterPro" id="IPR045347">
    <property type="entry name" value="HIND"/>
</dbReference>
<dbReference type="Pfam" id="PF03343">
    <property type="entry name" value="SART-1"/>
    <property type="match status" value="1"/>
</dbReference>
<feature type="region of interest" description="Disordered" evidence="7">
    <location>
        <begin position="527"/>
        <end position="572"/>
    </location>
</feature>
<dbReference type="PANTHER" id="PTHR14152:SF5">
    <property type="entry name" value="U4_U6.U5 TRI-SNRNP-ASSOCIATED PROTEIN 1"/>
    <property type="match status" value="1"/>
</dbReference>
<evidence type="ECO:0000256" key="4">
    <source>
        <dbReference type="ARBA" id="ARBA00023187"/>
    </source>
</evidence>
<feature type="compositionally biased region" description="Basic and acidic residues" evidence="7">
    <location>
        <begin position="188"/>
        <end position="197"/>
    </location>
</feature>
<feature type="compositionally biased region" description="Low complexity" evidence="7">
    <location>
        <begin position="629"/>
        <end position="648"/>
    </location>
</feature>
<keyword evidence="6" id="KW-0175">Coiled coil</keyword>
<evidence type="ECO:0000313" key="9">
    <source>
        <dbReference type="Proteomes" id="UP000275078"/>
    </source>
</evidence>
<dbReference type="EMBL" id="ML119836">
    <property type="protein sequence ID" value="RPA73027.1"/>
    <property type="molecule type" value="Genomic_DNA"/>
</dbReference>
<feature type="region of interest" description="Disordered" evidence="7">
    <location>
        <begin position="380"/>
        <end position="478"/>
    </location>
</feature>
<name>A0A3N4HHX9_ASCIM</name>
<evidence type="ECO:0000256" key="3">
    <source>
        <dbReference type="ARBA" id="ARBA00022664"/>
    </source>
</evidence>
<dbReference type="GO" id="GO:0046540">
    <property type="term" value="C:U4/U6 x U5 tri-snRNP complex"/>
    <property type="evidence" value="ECO:0007669"/>
    <property type="project" value="InterPro"/>
</dbReference>
<keyword evidence="4" id="KW-0508">mRNA splicing</keyword>
<feature type="compositionally biased region" description="Basic residues" evidence="7">
    <location>
        <begin position="284"/>
        <end position="296"/>
    </location>
</feature>
<organism evidence="8 9">
    <name type="scientific">Ascobolus immersus RN42</name>
    <dbReference type="NCBI Taxonomy" id="1160509"/>
    <lineage>
        <taxon>Eukaryota</taxon>
        <taxon>Fungi</taxon>
        <taxon>Dikarya</taxon>
        <taxon>Ascomycota</taxon>
        <taxon>Pezizomycotina</taxon>
        <taxon>Pezizomycetes</taxon>
        <taxon>Pezizales</taxon>
        <taxon>Ascobolaceae</taxon>
        <taxon>Ascobolus</taxon>
    </lineage>
</organism>